<accession>A0A8H9I650</accession>
<evidence type="ECO:0008006" key="3">
    <source>
        <dbReference type="Google" id="ProtNLM"/>
    </source>
</evidence>
<proteinExistence type="predicted"/>
<sequence length="124" mass="14146">MTNEIDTSTALKLGINILNKWKCTNTQIATILGFCDDTFQNFYGDAKCPTLTTEQLERLSYIVNIHAALNTRFSNSENVYGFMSMENRNEFFNGRTPLSVIYEESSSIHSLRAVCRRIEGMSDR</sequence>
<dbReference type="EMBL" id="BMZC01000001">
    <property type="protein sequence ID" value="GGZ48562.1"/>
    <property type="molecule type" value="Genomic_DNA"/>
</dbReference>
<gene>
    <name evidence="1" type="ORF">GCM10011274_03060</name>
</gene>
<dbReference type="AlphaFoldDB" id="A0A8H9I650"/>
<organism evidence="1 2">
    <name type="scientific">Paraglaciecola chathamensis</name>
    <dbReference type="NCBI Taxonomy" id="368405"/>
    <lineage>
        <taxon>Bacteria</taxon>
        <taxon>Pseudomonadati</taxon>
        <taxon>Pseudomonadota</taxon>
        <taxon>Gammaproteobacteria</taxon>
        <taxon>Alteromonadales</taxon>
        <taxon>Alteromonadaceae</taxon>
        <taxon>Paraglaciecola</taxon>
    </lineage>
</organism>
<reference evidence="1 2" key="1">
    <citation type="journal article" date="2014" name="Int. J. Syst. Evol. Microbiol.">
        <title>Complete genome sequence of Corynebacterium casei LMG S-19264T (=DSM 44701T), isolated from a smear-ripened cheese.</title>
        <authorList>
            <consortium name="US DOE Joint Genome Institute (JGI-PGF)"/>
            <person name="Walter F."/>
            <person name="Albersmeier A."/>
            <person name="Kalinowski J."/>
            <person name="Ruckert C."/>
        </authorList>
    </citation>
    <scope>NUCLEOTIDE SEQUENCE [LARGE SCALE GENOMIC DNA]</scope>
    <source>
        <strain evidence="1 2">KCTC 32337</strain>
    </source>
</reference>
<dbReference type="Proteomes" id="UP000622604">
    <property type="component" value="Unassembled WGS sequence"/>
</dbReference>
<dbReference type="RefSeq" id="WP_008306784.1">
    <property type="nucleotide sequence ID" value="NZ_BMZC01000001.1"/>
</dbReference>
<name>A0A8H9I650_9ALTE</name>
<evidence type="ECO:0000313" key="1">
    <source>
        <dbReference type="EMBL" id="GGZ48562.1"/>
    </source>
</evidence>
<evidence type="ECO:0000313" key="2">
    <source>
        <dbReference type="Proteomes" id="UP000622604"/>
    </source>
</evidence>
<comment type="caution">
    <text evidence="1">The sequence shown here is derived from an EMBL/GenBank/DDBJ whole genome shotgun (WGS) entry which is preliminary data.</text>
</comment>
<protein>
    <recommendedName>
        <fullName evidence="3">Antitoxin Xre/MbcA/ParS-like toxin-binding domain-containing protein</fullName>
    </recommendedName>
</protein>